<keyword evidence="2" id="KW-1185">Reference proteome</keyword>
<gene>
    <name evidence="1" type="ORF">B4U80_12710</name>
</gene>
<comment type="caution">
    <text evidence="1">The sequence shown here is derived from an EMBL/GenBank/DDBJ whole genome shotgun (WGS) entry which is preliminary data.</text>
</comment>
<protein>
    <submittedName>
        <fullName evidence="1">Uncharacterized protein</fullName>
    </submittedName>
</protein>
<dbReference type="EMBL" id="NCKV01000833">
    <property type="protein sequence ID" value="RWS29618.1"/>
    <property type="molecule type" value="Genomic_DNA"/>
</dbReference>
<evidence type="ECO:0000313" key="1">
    <source>
        <dbReference type="EMBL" id="RWS29618.1"/>
    </source>
</evidence>
<dbReference type="AlphaFoldDB" id="A0A443SQ15"/>
<dbReference type="InterPro" id="IPR032675">
    <property type="entry name" value="LRR_dom_sf"/>
</dbReference>
<dbReference type="SUPFAM" id="SSF52047">
    <property type="entry name" value="RNI-like"/>
    <property type="match status" value="1"/>
</dbReference>
<reference evidence="1 2" key="1">
    <citation type="journal article" date="2018" name="Gigascience">
        <title>Genomes of trombidid mites reveal novel predicted allergens and laterally-transferred genes associated with secondary metabolism.</title>
        <authorList>
            <person name="Dong X."/>
            <person name="Chaisiri K."/>
            <person name="Xia D."/>
            <person name="Armstrong S.D."/>
            <person name="Fang Y."/>
            <person name="Donnelly M.J."/>
            <person name="Kadowaki T."/>
            <person name="McGarry J.W."/>
            <person name="Darby A.C."/>
            <person name="Makepeace B.L."/>
        </authorList>
    </citation>
    <scope>NUCLEOTIDE SEQUENCE [LARGE SCALE GENOMIC DNA]</scope>
    <source>
        <strain evidence="1">UoL-UT</strain>
    </source>
</reference>
<dbReference type="Gene3D" id="3.80.10.10">
    <property type="entry name" value="Ribonuclease Inhibitor"/>
    <property type="match status" value="1"/>
</dbReference>
<dbReference type="VEuPathDB" id="VectorBase:LDEU002422"/>
<sequence length="392" mass="45242">MLTGQLQFLANTFTNTQTLIIEASSLSIEELFNIFSNKFPFLENIELQHKEFVDEFSPKFYTINSLNLHLVNEYHTVLKKLALFKLKIDDAVVSKLLVSSINLETLYVDECVNMNGLFLKDVGNKVNTIYWNRNVHGVDRPLEAKLSLAEKGGNLVDFTYIGNSINDDLPVQLLIAEEMHSLKYLTVAVNELSNFHLWSLENLCELTIMAQAVKSTLKVEHECTAVKKVRAMFPKILEYQFELFIKNFPSLESFHFETMETHFSDGIIAALQTFTGNLKTLKLTDHNCSRAKYCRSGLLPDISDTDVDKNQFEMMFGDNKLLKLIEKLNFVLEVDIALFGGNDDDFVKCIFRRLHTFANRQSDRKFVLRFPKTTWYKEDEDIRSNFSVFITE</sequence>
<organism evidence="1 2">
    <name type="scientific">Leptotrombidium deliense</name>
    <dbReference type="NCBI Taxonomy" id="299467"/>
    <lineage>
        <taxon>Eukaryota</taxon>
        <taxon>Metazoa</taxon>
        <taxon>Ecdysozoa</taxon>
        <taxon>Arthropoda</taxon>
        <taxon>Chelicerata</taxon>
        <taxon>Arachnida</taxon>
        <taxon>Acari</taxon>
        <taxon>Acariformes</taxon>
        <taxon>Trombidiformes</taxon>
        <taxon>Prostigmata</taxon>
        <taxon>Anystina</taxon>
        <taxon>Parasitengona</taxon>
        <taxon>Trombiculoidea</taxon>
        <taxon>Trombiculidae</taxon>
        <taxon>Leptotrombidium</taxon>
    </lineage>
</organism>
<evidence type="ECO:0000313" key="2">
    <source>
        <dbReference type="Proteomes" id="UP000288716"/>
    </source>
</evidence>
<name>A0A443SQ15_9ACAR</name>
<proteinExistence type="predicted"/>
<dbReference type="Proteomes" id="UP000288716">
    <property type="component" value="Unassembled WGS sequence"/>
</dbReference>
<accession>A0A443SQ15</accession>